<feature type="transmembrane region" description="Helical" evidence="1">
    <location>
        <begin position="12"/>
        <end position="31"/>
    </location>
</feature>
<dbReference type="Gene3D" id="2.170.120.30">
    <property type="match status" value="2"/>
</dbReference>
<sequence length="304" mass="33916">MASVLRFIFGNLGIKLTALVVAAFLWFVAVLDRSYVTSFTVPVTVERIETKKIVSELQPRAAEVRIEGRGRDLLFLRLRQPRFHLTVPEGLPGVKQLRFNHADIDIPPSLSIRAIIPEQVEYRLSEAGSRRVAVEVPTRGSPPRGLTIVGLEPLEPVSLIGPEDEVRLFAAVFTDSLDLGRVRRSDTIRLRVRPPVEDGFRTDPETIPVVVRVEREEARIFVGIAVEVVAPESYEVEVNPPTAQIAVSGPSTRFEDLKPTDIRARVRISGLKPGEHRLAAEIILPPGFQFVKCEPSLFDITIRE</sequence>
<dbReference type="Gene3D" id="2.170.120.40">
    <property type="entry name" value="YbbR-like domain"/>
    <property type="match status" value="1"/>
</dbReference>
<name>A0A7V0T4W1_UNCW3</name>
<accession>A0A7V0T4W1</accession>
<dbReference type="InterPro" id="IPR053154">
    <property type="entry name" value="c-di-AMP_regulator"/>
</dbReference>
<dbReference type="Proteomes" id="UP000885672">
    <property type="component" value="Unassembled WGS sequence"/>
</dbReference>
<dbReference type="EMBL" id="DSBX01000043">
    <property type="protein sequence ID" value="HDQ98890.1"/>
    <property type="molecule type" value="Genomic_DNA"/>
</dbReference>
<organism evidence="2">
    <name type="scientific">candidate division WOR-3 bacterium</name>
    <dbReference type="NCBI Taxonomy" id="2052148"/>
    <lineage>
        <taxon>Bacteria</taxon>
        <taxon>Bacteria division WOR-3</taxon>
    </lineage>
</organism>
<keyword evidence="1" id="KW-1133">Transmembrane helix</keyword>
<dbReference type="AlphaFoldDB" id="A0A7V0T4W1"/>
<protein>
    <recommendedName>
        <fullName evidence="3">YbbR-like domain-containing protein</fullName>
    </recommendedName>
</protein>
<evidence type="ECO:0008006" key="3">
    <source>
        <dbReference type="Google" id="ProtNLM"/>
    </source>
</evidence>
<keyword evidence="1" id="KW-0472">Membrane</keyword>
<comment type="caution">
    <text evidence="2">The sequence shown here is derived from an EMBL/GenBank/DDBJ whole genome shotgun (WGS) entry which is preliminary data.</text>
</comment>
<dbReference type="PANTHER" id="PTHR37804:SF1">
    <property type="entry name" value="CDAA REGULATORY PROTEIN CDAR"/>
    <property type="match status" value="1"/>
</dbReference>
<proteinExistence type="predicted"/>
<evidence type="ECO:0000256" key="1">
    <source>
        <dbReference type="SAM" id="Phobius"/>
    </source>
</evidence>
<dbReference type="PANTHER" id="PTHR37804">
    <property type="entry name" value="CDAA REGULATORY PROTEIN CDAR"/>
    <property type="match status" value="1"/>
</dbReference>
<evidence type="ECO:0000313" key="2">
    <source>
        <dbReference type="EMBL" id="HDQ98890.1"/>
    </source>
</evidence>
<gene>
    <name evidence="2" type="ORF">ENN51_01185</name>
</gene>
<reference evidence="2" key="1">
    <citation type="journal article" date="2020" name="mSystems">
        <title>Genome- and Community-Level Interaction Insights into Carbon Utilization and Element Cycling Functions of Hydrothermarchaeota in Hydrothermal Sediment.</title>
        <authorList>
            <person name="Zhou Z."/>
            <person name="Liu Y."/>
            <person name="Xu W."/>
            <person name="Pan J."/>
            <person name="Luo Z.H."/>
            <person name="Li M."/>
        </authorList>
    </citation>
    <scope>NUCLEOTIDE SEQUENCE [LARGE SCALE GENOMIC DNA]</scope>
    <source>
        <strain evidence="2">SpSt-1182</strain>
    </source>
</reference>
<keyword evidence="1" id="KW-0812">Transmembrane</keyword>